<feature type="compositionally biased region" description="Polar residues" evidence="1">
    <location>
        <begin position="329"/>
        <end position="340"/>
    </location>
</feature>
<feature type="compositionally biased region" description="Basic and acidic residues" evidence="1">
    <location>
        <begin position="319"/>
        <end position="328"/>
    </location>
</feature>
<feature type="region of interest" description="Disordered" evidence="1">
    <location>
        <begin position="272"/>
        <end position="340"/>
    </location>
</feature>
<protein>
    <submittedName>
        <fullName evidence="2">Uncharacterized protein</fullName>
    </submittedName>
</protein>
<dbReference type="EMBL" id="JASCZI010030420">
    <property type="protein sequence ID" value="MED6122439.1"/>
    <property type="molecule type" value="Genomic_DNA"/>
</dbReference>
<reference evidence="2 3" key="1">
    <citation type="journal article" date="2023" name="Plants (Basel)">
        <title>Bridging the Gap: Combining Genomics and Transcriptomics Approaches to Understand Stylosanthes scabra, an Orphan Legume from the Brazilian Caatinga.</title>
        <authorList>
            <person name="Ferreira-Neto J.R.C."/>
            <person name="da Silva M.D."/>
            <person name="Binneck E."/>
            <person name="de Melo N.F."/>
            <person name="da Silva R.H."/>
            <person name="de Melo A.L.T.M."/>
            <person name="Pandolfi V."/>
            <person name="Bustamante F.O."/>
            <person name="Brasileiro-Vidal A.C."/>
            <person name="Benko-Iseppon A.M."/>
        </authorList>
    </citation>
    <scope>NUCLEOTIDE SEQUENCE [LARGE SCALE GENOMIC DNA]</scope>
    <source>
        <tissue evidence="2">Leaves</tissue>
    </source>
</reference>
<proteinExistence type="predicted"/>
<evidence type="ECO:0000313" key="2">
    <source>
        <dbReference type="EMBL" id="MED6122439.1"/>
    </source>
</evidence>
<feature type="compositionally biased region" description="Basic and acidic residues" evidence="1">
    <location>
        <begin position="297"/>
        <end position="306"/>
    </location>
</feature>
<comment type="caution">
    <text evidence="2">The sequence shown here is derived from an EMBL/GenBank/DDBJ whole genome shotgun (WGS) entry which is preliminary data.</text>
</comment>
<feature type="compositionally biased region" description="Basic residues" evidence="1">
    <location>
        <begin position="192"/>
        <end position="206"/>
    </location>
</feature>
<accession>A0ABU6REI6</accession>
<evidence type="ECO:0000256" key="1">
    <source>
        <dbReference type="SAM" id="MobiDB-lite"/>
    </source>
</evidence>
<evidence type="ECO:0000313" key="3">
    <source>
        <dbReference type="Proteomes" id="UP001341840"/>
    </source>
</evidence>
<keyword evidence="3" id="KW-1185">Reference proteome</keyword>
<dbReference type="Proteomes" id="UP001341840">
    <property type="component" value="Unassembled WGS sequence"/>
</dbReference>
<feature type="region of interest" description="Disordered" evidence="1">
    <location>
        <begin position="192"/>
        <end position="238"/>
    </location>
</feature>
<name>A0ABU6REI6_9FABA</name>
<gene>
    <name evidence="2" type="ORF">PIB30_039825</name>
</gene>
<sequence>MKFQEVKEMGFRCLEHISDWKVKHNLMIALAQSYNKNQMSMVLETGDVPVTAPMIGLALGLPARGESFPELNQKKYDVQREYFRRCFILFVMKSFFFASSAEFITEFHIPAVIDILYVHNNMHGPLKQYSGATEPWTKEWSAKDLDVVAREETIRPSGLIRKVQELRKFKRVNRNVDDSNNRTQMIKKDVHVKRKTIRQTRKNSKKITKESREGLSAQSDVNIDCETPTPLTKENHTDDHYIPHEYANAEHDSDDDPTMPSFKLLISEDEIDASDSLSPSTMDFNDPPPMPTRRKLGLLEKLDVRPSSRILRQPSKLEPVPEKSDNVRSENPQPMDSQYG</sequence>
<organism evidence="2 3">
    <name type="scientific">Stylosanthes scabra</name>
    <dbReference type="NCBI Taxonomy" id="79078"/>
    <lineage>
        <taxon>Eukaryota</taxon>
        <taxon>Viridiplantae</taxon>
        <taxon>Streptophyta</taxon>
        <taxon>Embryophyta</taxon>
        <taxon>Tracheophyta</taxon>
        <taxon>Spermatophyta</taxon>
        <taxon>Magnoliopsida</taxon>
        <taxon>eudicotyledons</taxon>
        <taxon>Gunneridae</taxon>
        <taxon>Pentapetalae</taxon>
        <taxon>rosids</taxon>
        <taxon>fabids</taxon>
        <taxon>Fabales</taxon>
        <taxon>Fabaceae</taxon>
        <taxon>Papilionoideae</taxon>
        <taxon>50 kb inversion clade</taxon>
        <taxon>dalbergioids sensu lato</taxon>
        <taxon>Dalbergieae</taxon>
        <taxon>Pterocarpus clade</taxon>
        <taxon>Stylosanthes</taxon>
    </lineage>
</organism>